<evidence type="ECO:0000256" key="1">
    <source>
        <dbReference type="SAM" id="MobiDB-lite"/>
    </source>
</evidence>
<name>A0A6C0DH15_9ZZZZ</name>
<organism evidence="2">
    <name type="scientific">viral metagenome</name>
    <dbReference type="NCBI Taxonomy" id="1070528"/>
    <lineage>
        <taxon>unclassified sequences</taxon>
        <taxon>metagenomes</taxon>
        <taxon>organismal metagenomes</taxon>
    </lineage>
</organism>
<evidence type="ECO:0000313" key="2">
    <source>
        <dbReference type="EMBL" id="QHT16218.1"/>
    </source>
</evidence>
<proteinExistence type="predicted"/>
<feature type="compositionally biased region" description="Basic residues" evidence="1">
    <location>
        <begin position="20"/>
        <end position="33"/>
    </location>
</feature>
<dbReference type="EMBL" id="MN739617">
    <property type="protein sequence ID" value="QHT16218.1"/>
    <property type="molecule type" value="Genomic_DNA"/>
</dbReference>
<accession>A0A6C0DH15</accession>
<feature type="region of interest" description="Disordered" evidence="1">
    <location>
        <begin position="1"/>
        <end position="35"/>
    </location>
</feature>
<feature type="compositionally biased region" description="Basic residues" evidence="1">
    <location>
        <begin position="1"/>
        <end position="10"/>
    </location>
</feature>
<reference evidence="2" key="1">
    <citation type="journal article" date="2020" name="Nature">
        <title>Giant virus diversity and host interactions through global metagenomics.</title>
        <authorList>
            <person name="Schulz F."/>
            <person name="Roux S."/>
            <person name="Paez-Espino D."/>
            <person name="Jungbluth S."/>
            <person name="Walsh D.A."/>
            <person name="Denef V.J."/>
            <person name="McMahon K.D."/>
            <person name="Konstantinidis K.T."/>
            <person name="Eloe-Fadrosh E.A."/>
            <person name="Kyrpides N.C."/>
            <person name="Woyke T."/>
        </authorList>
    </citation>
    <scope>NUCLEOTIDE SEQUENCE</scope>
    <source>
        <strain evidence="2">GVMAG-M-3300023174-182</strain>
    </source>
</reference>
<dbReference type="AlphaFoldDB" id="A0A6C0DH15"/>
<protein>
    <submittedName>
        <fullName evidence="2">Uncharacterized protein</fullName>
    </submittedName>
</protein>
<sequence>MKKTLHKKYNRQLNKDTKNKHSKTKKNTMKGKKEKWETAIEAARATLKETGSLEKAKIALNRQALINARKLFGPIGHI</sequence>